<evidence type="ECO:0000313" key="2">
    <source>
        <dbReference type="EMBL" id="AGP31918.1"/>
    </source>
</evidence>
<feature type="region of interest" description="Disordered" evidence="1">
    <location>
        <begin position="1"/>
        <end position="45"/>
    </location>
</feature>
<sequence>MNRPDPVTGDGWAFLTGLQDAHPGTTPLASDGQHHRSDRPVPSVQNLGKLDGVTVVRLAFRAGDTMAAHTAAWPILILGQVGTVQVTVDDDPEPSVVTVTPGTALNIEAGRVHSLTTAEPATVTLAVLHGSAVKDDRPGGRIMT</sequence>
<dbReference type="AlphaFoldDB" id="S4XMM9"/>
<dbReference type="OrthoDB" id="1121052at2"/>
<dbReference type="KEGG" id="cter:A606_11395"/>
<dbReference type="InterPro" id="IPR011051">
    <property type="entry name" value="RmlC_Cupin_sf"/>
</dbReference>
<dbReference type="InterPro" id="IPR014710">
    <property type="entry name" value="RmlC-like_jellyroll"/>
</dbReference>
<organism evidence="2 3">
    <name type="scientific">Corynebacterium terpenotabidum Y-11</name>
    <dbReference type="NCBI Taxonomy" id="1200352"/>
    <lineage>
        <taxon>Bacteria</taxon>
        <taxon>Bacillati</taxon>
        <taxon>Actinomycetota</taxon>
        <taxon>Actinomycetes</taxon>
        <taxon>Mycobacteriales</taxon>
        <taxon>Corynebacteriaceae</taxon>
        <taxon>Corynebacterium</taxon>
    </lineage>
</organism>
<proteinExistence type="predicted"/>
<keyword evidence="3" id="KW-1185">Reference proteome</keyword>
<evidence type="ECO:0000313" key="3">
    <source>
        <dbReference type="Proteomes" id="UP000014809"/>
    </source>
</evidence>
<evidence type="ECO:0008006" key="4">
    <source>
        <dbReference type="Google" id="ProtNLM"/>
    </source>
</evidence>
<dbReference type="EMBL" id="CP003696">
    <property type="protein sequence ID" value="AGP31918.1"/>
    <property type="molecule type" value="Genomic_DNA"/>
</dbReference>
<dbReference type="Proteomes" id="UP000014809">
    <property type="component" value="Chromosome"/>
</dbReference>
<dbReference type="Gene3D" id="2.60.120.10">
    <property type="entry name" value="Jelly Rolls"/>
    <property type="match status" value="1"/>
</dbReference>
<accession>S4XMM9</accession>
<dbReference type="PATRIC" id="fig|1200352.3.peg.2336"/>
<dbReference type="HOGENOM" id="CLU_165355_0_0_11"/>
<dbReference type="SUPFAM" id="SSF51182">
    <property type="entry name" value="RmlC-like cupins"/>
    <property type="match status" value="1"/>
</dbReference>
<gene>
    <name evidence="2" type="ORF">A606_11395</name>
</gene>
<dbReference type="eggNOG" id="COG1917">
    <property type="taxonomic scope" value="Bacteria"/>
</dbReference>
<dbReference type="RefSeq" id="WP_020442266.1">
    <property type="nucleotide sequence ID" value="NC_021663.1"/>
</dbReference>
<evidence type="ECO:0000256" key="1">
    <source>
        <dbReference type="SAM" id="MobiDB-lite"/>
    </source>
</evidence>
<dbReference type="STRING" id="1200352.A606_11395"/>
<protein>
    <recommendedName>
        <fullName evidence="4">Cupin 2 conserved barrel domain-containing protein</fullName>
    </recommendedName>
</protein>
<reference evidence="2 3" key="1">
    <citation type="submission" date="2012-06" db="EMBL/GenBank/DDBJ databases">
        <title>Complete genome sequence of Corynebacterium terpenotabidum Y-11 (=DSM 44721).</title>
        <authorList>
            <person name="Ruckert C."/>
            <person name="Albersmeier A."/>
            <person name="Al-Dilaimi A."/>
            <person name="Szczepanowski R."/>
            <person name="Kalinowski J."/>
        </authorList>
    </citation>
    <scope>NUCLEOTIDE SEQUENCE [LARGE SCALE GENOMIC DNA]</scope>
    <source>
        <strain evidence="2 3">Y-11</strain>
    </source>
</reference>
<name>S4XMM9_9CORY</name>